<dbReference type="PANTHER" id="PTHR11829:SF343">
    <property type="entry name" value="FORK-HEAD DOMAIN-CONTAINING PROTEIN"/>
    <property type="match status" value="1"/>
</dbReference>
<dbReference type="GO" id="GO:0005634">
    <property type="term" value="C:nucleus"/>
    <property type="evidence" value="ECO:0007669"/>
    <property type="project" value="UniProtKB-SubCell"/>
</dbReference>
<evidence type="ECO:0000259" key="6">
    <source>
        <dbReference type="PROSITE" id="PS50039"/>
    </source>
</evidence>
<evidence type="ECO:0000313" key="7">
    <source>
        <dbReference type="EMBL" id="CAI5757412.1"/>
    </source>
</evidence>
<feature type="region of interest" description="Disordered" evidence="5">
    <location>
        <begin position="1"/>
        <end position="30"/>
    </location>
</feature>
<protein>
    <recommendedName>
        <fullName evidence="6">Fork-head domain-containing protein</fullName>
    </recommendedName>
</protein>
<dbReference type="InterPro" id="IPR050211">
    <property type="entry name" value="FOX_domain-containing"/>
</dbReference>
<gene>
    <name evidence="7" type="ORF">CANVERA_P1926</name>
</gene>
<dbReference type="OrthoDB" id="5954824at2759"/>
<dbReference type="PRINTS" id="PR00053">
    <property type="entry name" value="FORKHEAD"/>
</dbReference>
<organism evidence="7 8">
    <name type="scientific">Candida verbasci</name>
    <dbReference type="NCBI Taxonomy" id="1227364"/>
    <lineage>
        <taxon>Eukaryota</taxon>
        <taxon>Fungi</taxon>
        <taxon>Dikarya</taxon>
        <taxon>Ascomycota</taxon>
        <taxon>Saccharomycotina</taxon>
        <taxon>Pichiomycetes</taxon>
        <taxon>Debaryomycetaceae</taxon>
        <taxon>Candida/Lodderomyces clade</taxon>
        <taxon>Candida</taxon>
    </lineage>
</organism>
<keyword evidence="3 4" id="KW-0539">Nucleus</keyword>
<comment type="subcellular location">
    <subcellularLocation>
        <location evidence="1 4">Nucleus</location>
    </subcellularLocation>
</comment>
<dbReference type="Gene3D" id="1.10.10.10">
    <property type="entry name" value="Winged helix-like DNA-binding domain superfamily/Winged helix DNA-binding domain"/>
    <property type="match status" value="1"/>
</dbReference>
<dbReference type="GO" id="GO:0001228">
    <property type="term" value="F:DNA-binding transcription activator activity, RNA polymerase II-specific"/>
    <property type="evidence" value="ECO:0007669"/>
    <property type="project" value="UniProtKB-ARBA"/>
</dbReference>
<feature type="region of interest" description="Disordered" evidence="5">
    <location>
        <begin position="322"/>
        <end position="342"/>
    </location>
</feature>
<keyword evidence="2 4" id="KW-0238">DNA-binding</keyword>
<evidence type="ECO:0000256" key="3">
    <source>
        <dbReference type="ARBA" id="ARBA00023242"/>
    </source>
</evidence>
<dbReference type="PROSITE" id="PS00658">
    <property type="entry name" value="FORK_HEAD_2"/>
    <property type="match status" value="1"/>
</dbReference>
<dbReference type="FunFam" id="1.10.10.10:FF:000260">
    <property type="entry name" value="Forkhead transcription factor (Sep1)"/>
    <property type="match status" value="1"/>
</dbReference>
<dbReference type="GO" id="GO:0000978">
    <property type="term" value="F:RNA polymerase II cis-regulatory region sequence-specific DNA binding"/>
    <property type="evidence" value="ECO:0007669"/>
    <property type="project" value="UniProtKB-ARBA"/>
</dbReference>
<feature type="compositionally biased region" description="Polar residues" evidence="5">
    <location>
        <begin position="110"/>
        <end position="122"/>
    </location>
</feature>
<evidence type="ECO:0000256" key="2">
    <source>
        <dbReference type="ARBA" id="ARBA00023125"/>
    </source>
</evidence>
<feature type="DNA-binding region" description="Fork-head" evidence="4">
    <location>
        <begin position="148"/>
        <end position="241"/>
    </location>
</feature>
<feature type="compositionally biased region" description="Low complexity" evidence="5">
    <location>
        <begin position="13"/>
        <end position="30"/>
    </location>
</feature>
<proteinExistence type="predicted"/>
<dbReference type="EMBL" id="CANTUO010000001">
    <property type="protein sequence ID" value="CAI5757412.1"/>
    <property type="molecule type" value="Genomic_DNA"/>
</dbReference>
<dbReference type="SMART" id="SM00339">
    <property type="entry name" value="FH"/>
    <property type="match status" value="1"/>
</dbReference>
<feature type="domain" description="Fork-head" evidence="6">
    <location>
        <begin position="148"/>
        <end position="241"/>
    </location>
</feature>
<feature type="compositionally biased region" description="Polar residues" evidence="5">
    <location>
        <begin position="328"/>
        <end position="342"/>
    </location>
</feature>
<accession>A0A9W4TV24</accession>
<evidence type="ECO:0000313" key="8">
    <source>
        <dbReference type="Proteomes" id="UP001152885"/>
    </source>
</evidence>
<evidence type="ECO:0000256" key="4">
    <source>
        <dbReference type="PROSITE-ProRule" id="PRU00089"/>
    </source>
</evidence>
<sequence>MTRIPLKEASNLELTPSKSSYTSSSTTEPTSYTLTNYNYNDLDFINSTTPPDSIFNKSSTQFETPIKSINLNPNVLIDSKLFPSKDKDQNNSSSSKQNLISTSYLSPAFSSPQNSITKNNTQSSPIKKKSTTSSASSSAPFNLNSEDKPPYSYATLIGISILSHPDKRLTLSHIYSWISDTFKFYRKEDVGWQNSIRHNLSLNKAFIKGEKSKDGKGHFWCIKPGHEEQFLKSRSVKKSSYHEVMDQINQATRLNAAKMAAKREILSSPTPNTQQDQEDIQENEKENFPKSQKRKFEEEAENSDHGLDVEEETDLTIIDYNPPPFKKQQLQKTPTISSTPQFIINSPNRPILAERNLTYTSSYNSNFELSPIRTSETGPLLEPITPKQQYQPNLPHSNNNLYHQVLIKRTPKKTPIKNIRTPTTNSIILKKIWNSPSYLDDFYYSPVNNNINNGFNSNSHSKLSKITGGNNLISYDDDEMIMRNLEIHSSPIFESKHIFNWDK</sequence>
<dbReference type="Pfam" id="PF00250">
    <property type="entry name" value="Forkhead"/>
    <property type="match status" value="1"/>
</dbReference>
<keyword evidence="8" id="KW-1185">Reference proteome</keyword>
<comment type="caution">
    <text evidence="7">The sequence shown here is derived from an EMBL/GenBank/DDBJ whole genome shotgun (WGS) entry which is preliminary data.</text>
</comment>
<dbReference type="CDD" id="cd00059">
    <property type="entry name" value="FH_FOX"/>
    <property type="match status" value="1"/>
</dbReference>
<name>A0A9W4TV24_9ASCO</name>
<dbReference type="InterPro" id="IPR030456">
    <property type="entry name" value="TF_fork_head_CS_2"/>
</dbReference>
<dbReference type="PANTHER" id="PTHR11829">
    <property type="entry name" value="FORKHEAD BOX PROTEIN"/>
    <property type="match status" value="1"/>
</dbReference>
<dbReference type="InterPro" id="IPR036388">
    <property type="entry name" value="WH-like_DNA-bd_sf"/>
</dbReference>
<dbReference type="Proteomes" id="UP001152885">
    <property type="component" value="Unassembled WGS sequence"/>
</dbReference>
<evidence type="ECO:0000256" key="5">
    <source>
        <dbReference type="SAM" id="MobiDB-lite"/>
    </source>
</evidence>
<evidence type="ECO:0000256" key="1">
    <source>
        <dbReference type="ARBA" id="ARBA00004123"/>
    </source>
</evidence>
<dbReference type="InterPro" id="IPR036390">
    <property type="entry name" value="WH_DNA-bd_sf"/>
</dbReference>
<dbReference type="PROSITE" id="PS50039">
    <property type="entry name" value="FORK_HEAD_3"/>
    <property type="match status" value="1"/>
</dbReference>
<dbReference type="InterPro" id="IPR001766">
    <property type="entry name" value="Fork_head_dom"/>
</dbReference>
<feature type="region of interest" description="Disordered" evidence="5">
    <location>
        <begin position="264"/>
        <end position="306"/>
    </location>
</feature>
<reference evidence="7" key="1">
    <citation type="submission" date="2022-12" db="EMBL/GenBank/DDBJ databases">
        <authorList>
            <person name="Brejova B."/>
        </authorList>
    </citation>
    <scope>NUCLEOTIDE SEQUENCE</scope>
</reference>
<dbReference type="AlphaFoldDB" id="A0A9W4TV24"/>
<feature type="compositionally biased region" description="Low complexity" evidence="5">
    <location>
        <begin position="131"/>
        <end position="140"/>
    </location>
</feature>
<dbReference type="SUPFAM" id="SSF46785">
    <property type="entry name" value="Winged helix' DNA-binding domain"/>
    <property type="match status" value="1"/>
</dbReference>
<feature type="compositionally biased region" description="Basic and acidic residues" evidence="5">
    <location>
        <begin position="282"/>
        <end position="306"/>
    </location>
</feature>
<feature type="region of interest" description="Disordered" evidence="5">
    <location>
        <begin position="110"/>
        <end position="143"/>
    </location>
</feature>